<sequence length="202" mass="23473">MSIQWRGLPNRRVIGRQLDAWYGDLEWNKTPYFVILAYHGVDLEPLRLALNQHAGLRCYRELYHGGFIDYGLPLTHPLYPADKPALRDMKRPNFLVDVLHIQPQQLTGFILRLPCGHEMDKVVVFDPQASLIFVMPEDHYYDAETQQLMWSKAFDNMIMSDYLADIRSANKHVFIIKTQQHQLVNTDIQAVLTHLQTLGMNA</sequence>
<reference evidence="2" key="1">
    <citation type="submission" date="2015-03" db="EMBL/GenBank/DDBJ databases">
        <title>Draft genome sequence of a novel methanotroph (Sn10-6) isolated from flooded ricefield rhizosphere in India.</title>
        <authorList>
            <person name="Pandit P.S."/>
            <person name="Pore S.D."/>
            <person name="Arora P."/>
            <person name="Kapse N.G."/>
            <person name="Dhakephalkar P.K."/>
            <person name="Rahalkar M.C."/>
        </authorList>
    </citation>
    <scope>NUCLEOTIDE SEQUENCE [LARGE SCALE GENOMIC DNA]</scope>
    <source>
        <strain evidence="2">Sn10-6</strain>
    </source>
</reference>
<evidence type="ECO:0000313" key="2">
    <source>
        <dbReference type="Proteomes" id="UP000033684"/>
    </source>
</evidence>
<reference evidence="1 2" key="2">
    <citation type="journal article" date="2016" name="Microb. Ecol.">
        <title>Genome Characteristics of a Novel Type I Methanotroph (Sn10-6) Isolated from a Flooded Indian Rice Field.</title>
        <authorList>
            <person name="Rahalkar M.C."/>
            <person name="Pandit P.S."/>
            <person name="Dhakephalkar P.K."/>
            <person name="Pore S."/>
            <person name="Arora P."/>
            <person name="Kapse N."/>
        </authorList>
    </citation>
    <scope>NUCLEOTIDE SEQUENCE [LARGE SCALE GENOMIC DNA]</scope>
    <source>
        <strain evidence="1 2">Sn10-6</strain>
    </source>
</reference>
<comment type="caution">
    <text evidence="1">The sequence shown here is derived from an EMBL/GenBank/DDBJ whole genome shotgun (WGS) entry which is preliminary data.</text>
</comment>
<dbReference type="EMBL" id="LAJX01000072">
    <property type="protein sequence ID" value="KJV06968.1"/>
    <property type="molecule type" value="Genomic_DNA"/>
</dbReference>
<accession>A0A0F3IK95</accession>
<protein>
    <submittedName>
        <fullName evidence="1">Uncharacterized protein</fullName>
    </submittedName>
</protein>
<evidence type="ECO:0000313" key="1">
    <source>
        <dbReference type="EMBL" id="KJV06968.1"/>
    </source>
</evidence>
<keyword evidence="2" id="KW-1185">Reference proteome</keyword>
<dbReference type="Proteomes" id="UP000033684">
    <property type="component" value="Unassembled WGS sequence"/>
</dbReference>
<gene>
    <name evidence="1" type="ORF">VZ94_07905</name>
</gene>
<proteinExistence type="predicted"/>
<organism evidence="1 2">
    <name type="scientific">Methylocucumis oryzae</name>
    <dbReference type="NCBI Taxonomy" id="1632867"/>
    <lineage>
        <taxon>Bacteria</taxon>
        <taxon>Pseudomonadati</taxon>
        <taxon>Pseudomonadota</taxon>
        <taxon>Gammaproteobacteria</taxon>
        <taxon>Methylococcales</taxon>
        <taxon>Methylococcaceae</taxon>
        <taxon>Methylocucumis</taxon>
    </lineage>
</organism>
<dbReference type="RefSeq" id="WP_045778808.1">
    <property type="nucleotide sequence ID" value="NZ_LAJX01000072.1"/>
</dbReference>
<dbReference type="AlphaFoldDB" id="A0A0F3IK95"/>
<name>A0A0F3IK95_9GAMM</name>